<dbReference type="EMBL" id="CP000927">
    <property type="protein sequence ID" value="ABZ73797.1"/>
    <property type="molecule type" value="Genomic_DNA"/>
</dbReference>
<evidence type="ECO:0000313" key="1">
    <source>
        <dbReference type="EMBL" id="ABZ72027.1"/>
    </source>
</evidence>
<dbReference type="EMBL" id="CP000927">
    <property type="protein sequence ID" value="ABZ72027.1"/>
    <property type="molecule type" value="Genomic_DNA"/>
</dbReference>
<dbReference type="OrthoDB" id="7875217at2"/>
<dbReference type="KEGG" id="cak:Caul_2900"/>
<accession>B0SZV4</accession>
<sequence length="144" mass="16104">MAWKEIASELVWDGAWRDIYVVGTTIADWQRILDLLNDRTPDALAFYVDGEALSSAPSADVIFERRQETSTLLQVSAGNVHLNCHFFCEEEIEFDLDPRELREEHDLQAVLAFMSTLANGTGKPAILTHENSQEAVILTVQPGS</sequence>
<reference evidence="1" key="1">
    <citation type="submission" date="2008-01" db="EMBL/GenBank/DDBJ databases">
        <title>Complete sequence of chromosome of Caulobacter sp. K31.</title>
        <authorList>
            <consortium name="US DOE Joint Genome Institute"/>
            <person name="Copeland A."/>
            <person name="Lucas S."/>
            <person name="Lapidus A."/>
            <person name="Barry K."/>
            <person name="Glavina del Rio T."/>
            <person name="Dalin E."/>
            <person name="Tice H."/>
            <person name="Pitluck S."/>
            <person name="Bruce D."/>
            <person name="Goodwin L."/>
            <person name="Thompson L.S."/>
            <person name="Brettin T."/>
            <person name="Detter J.C."/>
            <person name="Han C."/>
            <person name="Schmutz J."/>
            <person name="Larimer F."/>
            <person name="Land M."/>
            <person name="Hauser L."/>
            <person name="Kyrpides N."/>
            <person name="Kim E."/>
            <person name="Stephens C."/>
            <person name="Richardson P."/>
        </authorList>
    </citation>
    <scope>NUCLEOTIDE SEQUENCE [LARGE SCALE GENOMIC DNA]</scope>
    <source>
        <strain evidence="1">K31</strain>
    </source>
</reference>
<protein>
    <submittedName>
        <fullName evidence="1">Uncharacterized protein</fullName>
    </submittedName>
</protein>
<proteinExistence type="predicted"/>
<evidence type="ECO:0000313" key="2">
    <source>
        <dbReference type="EMBL" id="ABZ73797.1"/>
    </source>
</evidence>
<organism evidence="1">
    <name type="scientific">Caulobacter sp. (strain K31)</name>
    <dbReference type="NCBI Taxonomy" id="366602"/>
    <lineage>
        <taxon>Bacteria</taxon>
        <taxon>Pseudomonadati</taxon>
        <taxon>Pseudomonadota</taxon>
        <taxon>Alphaproteobacteria</taxon>
        <taxon>Caulobacterales</taxon>
        <taxon>Caulobacteraceae</taxon>
        <taxon>Caulobacter</taxon>
    </lineage>
</organism>
<dbReference type="AlphaFoldDB" id="B0SZV4"/>
<name>B0SZV4_CAUSK</name>
<dbReference type="KEGG" id="cak:Caul_4677"/>
<dbReference type="HOGENOM" id="CLU_139740_0_0_5"/>
<dbReference type="eggNOG" id="ENOG50335TD">
    <property type="taxonomic scope" value="Bacteria"/>
</dbReference>
<gene>
    <name evidence="1" type="ordered locus">Caul_2900</name>
    <name evidence="2" type="ordered locus">Caul_4677</name>
</gene>
<dbReference type="STRING" id="366602.Caul_2900"/>